<organism evidence="1 2">
    <name type="scientific">Nocardia mexicana</name>
    <dbReference type="NCBI Taxonomy" id="279262"/>
    <lineage>
        <taxon>Bacteria</taxon>
        <taxon>Bacillati</taxon>
        <taxon>Actinomycetota</taxon>
        <taxon>Actinomycetes</taxon>
        <taxon>Mycobacteriales</taxon>
        <taxon>Nocardiaceae</taxon>
        <taxon>Nocardia</taxon>
    </lineage>
</organism>
<dbReference type="RefSeq" id="WP_147288804.1">
    <property type="nucleotide sequence ID" value="NZ_QQAZ01000001.1"/>
</dbReference>
<gene>
    <name evidence="1" type="ORF">DFR68_101331</name>
</gene>
<evidence type="ECO:0000313" key="2">
    <source>
        <dbReference type="Proteomes" id="UP000255355"/>
    </source>
</evidence>
<reference evidence="1 2" key="1">
    <citation type="submission" date="2018-07" db="EMBL/GenBank/DDBJ databases">
        <title>Genomic Encyclopedia of Type Strains, Phase IV (KMG-IV): sequencing the most valuable type-strain genomes for metagenomic binning, comparative biology and taxonomic classification.</title>
        <authorList>
            <person name="Goeker M."/>
        </authorList>
    </citation>
    <scope>NUCLEOTIDE SEQUENCE [LARGE SCALE GENOMIC DNA]</scope>
    <source>
        <strain evidence="1 2">DSM 44952</strain>
    </source>
</reference>
<accession>A0A370HE24</accession>
<dbReference type="OrthoDB" id="4553525at2"/>
<comment type="caution">
    <text evidence="1">The sequence shown here is derived from an EMBL/GenBank/DDBJ whole genome shotgun (WGS) entry which is preliminary data.</text>
</comment>
<dbReference type="AlphaFoldDB" id="A0A370HE24"/>
<keyword evidence="2" id="KW-1185">Reference proteome</keyword>
<evidence type="ECO:0000313" key="1">
    <source>
        <dbReference type="EMBL" id="RDI55498.1"/>
    </source>
</evidence>
<sequence length="169" mass="18658">MNSLERQLLSCLDALRELPSPGNVRSVRRAVLALRTAADELDLADPYERGVGNLYDYVDSSSRAAVADRLHWLSGSRAEYENELGSALAAARRGGSVYALSCQRDELGRLGERIEALPPQDREALRRLLSYIYMKNRQALDLAVCTDWGVSALRYRLEMGRADLAGAGS</sequence>
<dbReference type="EMBL" id="QQAZ01000001">
    <property type="protein sequence ID" value="RDI55498.1"/>
    <property type="molecule type" value="Genomic_DNA"/>
</dbReference>
<protein>
    <submittedName>
        <fullName evidence="1">Uncharacterized protein</fullName>
    </submittedName>
</protein>
<name>A0A370HE24_9NOCA</name>
<proteinExistence type="predicted"/>
<dbReference type="Proteomes" id="UP000255355">
    <property type="component" value="Unassembled WGS sequence"/>
</dbReference>